<proteinExistence type="predicted"/>
<feature type="compositionally biased region" description="Basic residues" evidence="1">
    <location>
        <begin position="52"/>
        <end position="63"/>
    </location>
</feature>
<dbReference type="EMBL" id="PJQD01000113">
    <property type="protein sequence ID" value="POY70623.1"/>
    <property type="molecule type" value="Genomic_DNA"/>
</dbReference>
<protein>
    <recommendedName>
        <fullName evidence="2">CBM21 domain-containing protein</fullName>
    </recommendedName>
</protein>
<feature type="compositionally biased region" description="Low complexity" evidence="1">
    <location>
        <begin position="195"/>
        <end position="213"/>
    </location>
</feature>
<dbReference type="PANTHER" id="PTHR12307">
    <property type="entry name" value="PROTEIN PHOSPHATASE 1 REGULATORY SUBUNIT"/>
    <property type="match status" value="1"/>
</dbReference>
<reference evidence="3 4" key="1">
    <citation type="journal article" date="2018" name="Front. Microbiol.">
        <title>Prospects for Fungal Bioremediation of Acidic Radioactive Waste Sites: Characterization and Genome Sequence of Rhodotorula taiwanensis MD1149.</title>
        <authorList>
            <person name="Tkavc R."/>
            <person name="Matrosova V.Y."/>
            <person name="Grichenko O.E."/>
            <person name="Gostincar C."/>
            <person name="Volpe R.P."/>
            <person name="Klimenkova P."/>
            <person name="Gaidamakova E.K."/>
            <person name="Zhou C.E."/>
            <person name="Stewart B.J."/>
            <person name="Lyman M.G."/>
            <person name="Malfatti S.A."/>
            <person name="Rubinfeld B."/>
            <person name="Courtot M."/>
            <person name="Singh J."/>
            <person name="Dalgard C.L."/>
            <person name="Hamilton T."/>
            <person name="Frey K.G."/>
            <person name="Gunde-Cimerman N."/>
            <person name="Dugan L."/>
            <person name="Daly M.J."/>
        </authorList>
    </citation>
    <scope>NUCLEOTIDE SEQUENCE [LARGE SCALE GENOMIC DNA]</scope>
    <source>
        <strain evidence="3 4">MD1149</strain>
    </source>
</reference>
<feature type="region of interest" description="Disordered" evidence="1">
    <location>
        <begin position="258"/>
        <end position="289"/>
    </location>
</feature>
<feature type="region of interest" description="Disordered" evidence="1">
    <location>
        <begin position="978"/>
        <end position="1044"/>
    </location>
</feature>
<feature type="compositionally biased region" description="Low complexity" evidence="1">
    <location>
        <begin position="918"/>
        <end position="938"/>
    </location>
</feature>
<feature type="compositionally biased region" description="Low complexity" evidence="1">
    <location>
        <begin position="1008"/>
        <end position="1019"/>
    </location>
</feature>
<dbReference type="Pfam" id="PF03370">
    <property type="entry name" value="CBM_21"/>
    <property type="match status" value="1"/>
</dbReference>
<evidence type="ECO:0000313" key="3">
    <source>
        <dbReference type="EMBL" id="POY70623.1"/>
    </source>
</evidence>
<keyword evidence="4" id="KW-1185">Reference proteome</keyword>
<dbReference type="InterPro" id="IPR050782">
    <property type="entry name" value="PP1_regulatory_subunit_3"/>
</dbReference>
<dbReference type="PROSITE" id="PS51159">
    <property type="entry name" value="CBM21"/>
    <property type="match status" value="1"/>
</dbReference>
<feature type="region of interest" description="Disordered" evidence="1">
    <location>
        <begin position="1"/>
        <end position="141"/>
    </location>
</feature>
<dbReference type="GO" id="GO:0000164">
    <property type="term" value="C:protein phosphatase type 1 complex"/>
    <property type="evidence" value="ECO:0007669"/>
    <property type="project" value="TreeGrafter"/>
</dbReference>
<evidence type="ECO:0000313" key="4">
    <source>
        <dbReference type="Proteomes" id="UP000237144"/>
    </source>
</evidence>
<feature type="compositionally biased region" description="Polar residues" evidence="1">
    <location>
        <begin position="66"/>
        <end position="76"/>
    </location>
</feature>
<sequence length="1044" mass="108567">MPYAHANPPVASSSSSVTTMTLEVPLPAPSSGMFGNGAPSPRLAAASSPRIEHKRPARHHQRSHSSEPVASTSSFIFVQPPTPARIPNGGTAQAGSGSDGSAKPSGRLNESHRSHSWSNSGGSSPYTSGSSSASTSPSFDTLPRTARRLKLTALTPAAPSPPLPSTKRTAPDASSSSRPSLAQRTPSHEERSEAAGRAAAARSPGSNPAVSSNAPPPAPSSAMDAAFPYHEVTPTGSPMSSSSVLTSADEGYSAKPAMMVRKKSGELVRPSLKADGSRRDYSKPRSAPATPVCPKYVHFDTQLEHVKHFIAQQRPAAVSRTGSPIETETEEEPEAYPFPAMVQPQAGMVKLVLPNFPTATVRAAADKDAYVDSLEMTPDGKNIKGTVRVKNLAFEKWVAIRFTLDHWRTVSEVSAEYLDSPPSRAGVQDRFTFTIRLQDLLSRIEDKTMFLAVRYTVGGREIWDNNDGQNYRIEFRKVPAAMPAGNAAAVAARVMAARSGAGAPNGSAAAQRRAAWSVTSAGQAADRMADLRRELDRLVSDDAFDDDEVTSDGSDSRRGATGMHIGGVSAFGGAGGATGSGAGSGAASRAARFGLGMDIRSYSDPSAIAPVTLSGRYDFGNSLKMYAAPAPATATATATGNAASSGMKPRTQASPKFATGTWTDASATRPFFDPISTSPERPRAPPLPAQVEAGPGPRTNALGFTTQIIGGHPATVLSPSVTSAVPARQLPPHFGASSPKPATAAPTAKAAVEIEEATGLTKSYFSPTSPVTTDFNHGPPPSWFLPIQDASTYGAGAGGNGQQRLRLNTFPSDTETSKITNATEFSPRGTAFSQMVPPNFRQQHSIFVHPNHMSPFTTPDDSPAPSPPMHAGRALRSPPPSTPESPIDGSGMISPALSLTSDTTARAVRGQLRRDGSESSTSSTVSSVLSSPESEATSLGGGPDSPATMSFAKAAARPNSALEFSRFLDRYRFHLGGEGSEASSASNSPPHDFFSFTPGTNKTIAPPSVSSTSSSVSSSGANSPTPKHHSPLVATVTVGGPDSS</sequence>
<feature type="compositionally biased region" description="Low complexity" evidence="1">
    <location>
        <begin position="116"/>
        <end position="141"/>
    </location>
</feature>
<dbReference type="InterPro" id="IPR038175">
    <property type="entry name" value="CBM21_dom_sf"/>
</dbReference>
<evidence type="ECO:0000259" key="2">
    <source>
        <dbReference type="PROSITE" id="PS51159"/>
    </source>
</evidence>
<dbReference type="OrthoDB" id="1881at2759"/>
<organism evidence="3 4">
    <name type="scientific">Rhodotorula taiwanensis</name>
    <dbReference type="NCBI Taxonomy" id="741276"/>
    <lineage>
        <taxon>Eukaryota</taxon>
        <taxon>Fungi</taxon>
        <taxon>Dikarya</taxon>
        <taxon>Basidiomycota</taxon>
        <taxon>Pucciniomycotina</taxon>
        <taxon>Microbotryomycetes</taxon>
        <taxon>Sporidiobolales</taxon>
        <taxon>Sporidiobolaceae</taxon>
        <taxon>Rhodotorula</taxon>
    </lineage>
</organism>
<dbReference type="STRING" id="741276.A0A2S5B1H8"/>
<dbReference type="InterPro" id="IPR005036">
    <property type="entry name" value="CBM21_dom"/>
</dbReference>
<feature type="domain" description="CBM21" evidence="2">
    <location>
        <begin position="363"/>
        <end position="474"/>
    </location>
</feature>
<accession>A0A2S5B1H8</accession>
<evidence type="ECO:0000256" key="1">
    <source>
        <dbReference type="SAM" id="MobiDB-lite"/>
    </source>
</evidence>
<dbReference type="AlphaFoldDB" id="A0A2S5B1H8"/>
<dbReference type="PANTHER" id="PTHR12307:SF36">
    <property type="entry name" value="GLYCOGEN-BINDING SUBUNIT 76A"/>
    <property type="match status" value="1"/>
</dbReference>
<dbReference type="GO" id="GO:0008157">
    <property type="term" value="F:protein phosphatase 1 binding"/>
    <property type="evidence" value="ECO:0007669"/>
    <property type="project" value="TreeGrafter"/>
</dbReference>
<dbReference type="GO" id="GO:2001069">
    <property type="term" value="F:glycogen binding"/>
    <property type="evidence" value="ECO:0007669"/>
    <property type="project" value="TreeGrafter"/>
</dbReference>
<feature type="compositionally biased region" description="Polar residues" evidence="1">
    <location>
        <begin position="172"/>
        <end position="185"/>
    </location>
</feature>
<feature type="region of interest" description="Disordered" evidence="1">
    <location>
        <begin position="153"/>
        <end position="224"/>
    </location>
</feature>
<dbReference type="Gene3D" id="2.60.40.2440">
    <property type="entry name" value="Carbohydrate binding type-21 domain"/>
    <property type="match status" value="1"/>
</dbReference>
<dbReference type="Proteomes" id="UP000237144">
    <property type="component" value="Unassembled WGS sequence"/>
</dbReference>
<gene>
    <name evidence="3" type="ORF">BMF94_6401</name>
</gene>
<feature type="region of interest" description="Disordered" evidence="1">
    <location>
        <begin position="850"/>
        <end position="945"/>
    </location>
</feature>
<name>A0A2S5B1H8_9BASI</name>
<comment type="caution">
    <text evidence="3">The sequence shown here is derived from an EMBL/GenBank/DDBJ whole genome shotgun (WGS) entry which is preliminary data.</text>
</comment>
<feature type="compositionally biased region" description="Low complexity" evidence="1">
    <location>
        <begin position="38"/>
        <end position="49"/>
    </location>
</feature>
<dbReference type="GO" id="GO:0005979">
    <property type="term" value="P:regulation of glycogen biosynthetic process"/>
    <property type="evidence" value="ECO:0007669"/>
    <property type="project" value="TreeGrafter"/>
</dbReference>